<accession>A0A9D2NBP4</accession>
<evidence type="ECO:0000259" key="1">
    <source>
        <dbReference type="PROSITE" id="PS51186"/>
    </source>
</evidence>
<dbReference type="AlphaFoldDB" id="A0A9D2NBP4"/>
<gene>
    <name evidence="2" type="ORF">H9705_09785</name>
</gene>
<dbReference type="PROSITE" id="PS51186">
    <property type="entry name" value="GNAT"/>
    <property type="match status" value="1"/>
</dbReference>
<evidence type="ECO:0000313" key="2">
    <source>
        <dbReference type="EMBL" id="HJC16085.1"/>
    </source>
</evidence>
<reference evidence="2" key="2">
    <citation type="submission" date="2021-04" db="EMBL/GenBank/DDBJ databases">
        <authorList>
            <person name="Gilroy R."/>
        </authorList>
    </citation>
    <scope>NUCLEOTIDE SEQUENCE</scope>
    <source>
        <strain evidence="2">CHK185-5351</strain>
    </source>
</reference>
<reference evidence="2" key="1">
    <citation type="journal article" date="2021" name="PeerJ">
        <title>Extensive microbial diversity within the chicken gut microbiome revealed by metagenomics and culture.</title>
        <authorList>
            <person name="Gilroy R."/>
            <person name="Ravi A."/>
            <person name="Getino M."/>
            <person name="Pursley I."/>
            <person name="Horton D.L."/>
            <person name="Alikhan N.F."/>
            <person name="Baker D."/>
            <person name="Gharbi K."/>
            <person name="Hall N."/>
            <person name="Watson M."/>
            <person name="Adriaenssens E.M."/>
            <person name="Foster-Nyarko E."/>
            <person name="Jarju S."/>
            <person name="Secka A."/>
            <person name="Antonio M."/>
            <person name="Oren A."/>
            <person name="Chaudhuri R.R."/>
            <person name="La Ragione R."/>
            <person name="Hildebrand F."/>
            <person name="Pallen M.J."/>
        </authorList>
    </citation>
    <scope>NUCLEOTIDE SEQUENCE</scope>
    <source>
        <strain evidence="2">CHK185-5351</strain>
    </source>
</reference>
<feature type="domain" description="N-acetyltransferase" evidence="1">
    <location>
        <begin position="15"/>
        <end position="181"/>
    </location>
</feature>
<name>A0A9D2NBP4_9FIRM</name>
<dbReference type="GO" id="GO:0016747">
    <property type="term" value="F:acyltransferase activity, transferring groups other than amino-acyl groups"/>
    <property type="evidence" value="ECO:0007669"/>
    <property type="project" value="InterPro"/>
</dbReference>
<proteinExistence type="predicted"/>
<dbReference type="Proteomes" id="UP000823849">
    <property type="component" value="Unassembled WGS sequence"/>
</dbReference>
<dbReference type="PANTHER" id="PTHR43415:SF3">
    <property type="entry name" value="GNAT-FAMILY ACETYLTRANSFERASE"/>
    <property type="match status" value="1"/>
</dbReference>
<protein>
    <submittedName>
        <fullName evidence="2">GNAT family N-acetyltransferase</fullName>
    </submittedName>
</protein>
<dbReference type="Pfam" id="PF00583">
    <property type="entry name" value="Acetyltransf_1"/>
    <property type="match status" value="1"/>
</dbReference>
<evidence type="ECO:0000313" key="3">
    <source>
        <dbReference type="Proteomes" id="UP000823849"/>
    </source>
</evidence>
<organism evidence="2 3">
    <name type="scientific">Candidatus Fusicatenibacter intestinigallinarum</name>
    <dbReference type="NCBI Taxonomy" id="2838598"/>
    <lineage>
        <taxon>Bacteria</taxon>
        <taxon>Bacillati</taxon>
        <taxon>Bacillota</taxon>
        <taxon>Clostridia</taxon>
        <taxon>Lachnospirales</taxon>
        <taxon>Lachnospiraceae</taxon>
        <taxon>Fusicatenibacter</taxon>
    </lineage>
</organism>
<dbReference type="SUPFAM" id="SSF55729">
    <property type="entry name" value="Acyl-CoA N-acyltransferases (Nat)"/>
    <property type="match status" value="1"/>
</dbReference>
<sequence>MRISQETVTLGGHELLLRNAEADDAQMLLTYLKTTAEETRFLLKEPEELVMTLEDEKNFIESQNASDSNLMILGFLDGEHVGNCSLMGNPWMRYRHRVTVAIALYQKFTGLGIGTLMMKKLTDVAREHGIEQLELEVVADNERAVALYKKLGFQVCGQMPKNMKYKDGTYADVLFMVCDCTGN</sequence>
<comment type="caution">
    <text evidence="2">The sequence shown here is derived from an EMBL/GenBank/DDBJ whole genome shotgun (WGS) entry which is preliminary data.</text>
</comment>
<dbReference type="PANTHER" id="PTHR43415">
    <property type="entry name" value="SPERMIDINE N(1)-ACETYLTRANSFERASE"/>
    <property type="match status" value="1"/>
</dbReference>
<dbReference type="InterPro" id="IPR016181">
    <property type="entry name" value="Acyl_CoA_acyltransferase"/>
</dbReference>
<dbReference type="InterPro" id="IPR000182">
    <property type="entry name" value="GNAT_dom"/>
</dbReference>
<dbReference type="CDD" id="cd04301">
    <property type="entry name" value="NAT_SF"/>
    <property type="match status" value="1"/>
</dbReference>
<dbReference type="EMBL" id="DWWU01000039">
    <property type="protein sequence ID" value="HJC16085.1"/>
    <property type="molecule type" value="Genomic_DNA"/>
</dbReference>
<dbReference type="Gene3D" id="3.40.630.30">
    <property type="match status" value="1"/>
</dbReference>